<dbReference type="PANTHER" id="PTHR33221:SF15">
    <property type="entry name" value="HTH-TYPE TRANSCRIPTIONAL REGULATOR YWGB-RELATED"/>
    <property type="match status" value="1"/>
</dbReference>
<dbReference type="RefSeq" id="WP_184132290.1">
    <property type="nucleotide sequence ID" value="NZ_JACHKT010000007.1"/>
</dbReference>
<sequence length="144" mass="15679">MFSKACEYGIKASIFIAEQSLKSNKVGQVAIAKAISSPEAFTAKTLQILTKHGIISSERGPHGGFFFSELQLNSTLLSHIVEVIDGTNLYKGCGLGLDCCNENAPCPVHHQFKQIRDDLRNMLETTLIVDLAIGLKSGLAFLKR</sequence>
<dbReference type="InterPro" id="IPR036390">
    <property type="entry name" value="WH_DNA-bd_sf"/>
</dbReference>
<dbReference type="SUPFAM" id="SSF46785">
    <property type="entry name" value="Winged helix' DNA-binding domain"/>
    <property type="match status" value="1"/>
</dbReference>
<organism evidence="1 2">
    <name type="scientific">Arcicella rosea</name>
    <dbReference type="NCBI Taxonomy" id="502909"/>
    <lineage>
        <taxon>Bacteria</taxon>
        <taxon>Pseudomonadati</taxon>
        <taxon>Bacteroidota</taxon>
        <taxon>Cytophagia</taxon>
        <taxon>Cytophagales</taxon>
        <taxon>Flectobacillaceae</taxon>
        <taxon>Arcicella</taxon>
    </lineage>
</organism>
<dbReference type="Gene3D" id="1.10.10.10">
    <property type="entry name" value="Winged helix-like DNA-binding domain superfamily/Winged helix DNA-binding domain"/>
    <property type="match status" value="1"/>
</dbReference>
<dbReference type="EMBL" id="JACHKT010000007">
    <property type="protein sequence ID" value="MBB6002721.1"/>
    <property type="molecule type" value="Genomic_DNA"/>
</dbReference>
<dbReference type="Proteomes" id="UP000524404">
    <property type="component" value="Unassembled WGS sequence"/>
</dbReference>
<name>A0A841ETE2_9BACT</name>
<gene>
    <name evidence="1" type="ORF">HNP25_001373</name>
</gene>
<comment type="caution">
    <text evidence="1">The sequence shown here is derived from an EMBL/GenBank/DDBJ whole genome shotgun (WGS) entry which is preliminary data.</text>
</comment>
<evidence type="ECO:0000313" key="2">
    <source>
        <dbReference type="Proteomes" id="UP000524404"/>
    </source>
</evidence>
<dbReference type="InterPro" id="IPR000944">
    <property type="entry name" value="Tscrpt_reg_Rrf2"/>
</dbReference>
<dbReference type="PANTHER" id="PTHR33221">
    <property type="entry name" value="WINGED HELIX-TURN-HELIX TRANSCRIPTIONAL REGULATOR, RRF2 FAMILY"/>
    <property type="match status" value="1"/>
</dbReference>
<dbReference type="PROSITE" id="PS51197">
    <property type="entry name" value="HTH_RRF2_2"/>
    <property type="match status" value="1"/>
</dbReference>
<keyword evidence="2" id="KW-1185">Reference proteome</keyword>
<dbReference type="InterPro" id="IPR036388">
    <property type="entry name" value="WH-like_DNA-bd_sf"/>
</dbReference>
<dbReference type="GO" id="GO:0003700">
    <property type="term" value="F:DNA-binding transcription factor activity"/>
    <property type="evidence" value="ECO:0007669"/>
    <property type="project" value="TreeGrafter"/>
</dbReference>
<protein>
    <submittedName>
        <fullName evidence="1">Rrf2 family protein</fullName>
    </submittedName>
</protein>
<accession>A0A841ETE2</accession>
<evidence type="ECO:0000313" key="1">
    <source>
        <dbReference type="EMBL" id="MBB6002721.1"/>
    </source>
</evidence>
<reference evidence="1 2" key="1">
    <citation type="submission" date="2020-08" db="EMBL/GenBank/DDBJ databases">
        <title>Functional genomics of gut bacteria from endangered species of beetles.</title>
        <authorList>
            <person name="Carlos-Shanley C."/>
        </authorList>
    </citation>
    <scope>NUCLEOTIDE SEQUENCE [LARGE SCALE GENOMIC DNA]</scope>
    <source>
        <strain evidence="1 2">S00070</strain>
    </source>
</reference>
<dbReference type="GO" id="GO:0005829">
    <property type="term" value="C:cytosol"/>
    <property type="evidence" value="ECO:0007669"/>
    <property type="project" value="TreeGrafter"/>
</dbReference>
<dbReference type="AlphaFoldDB" id="A0A841ETE2"/>
<proteinExistence type="predicted"/>
<dbReference type="Pfam" id="PF02082">
    <property type="entry name" value="Rrf2"/>
    <property type="match status" value="1"/>
</dbReference>